<feature type="domain" description="N-acetyltransferase" evidence="1">
    <location>
        <begin position="12"/>
        <end position="171"/>
    </location>
</feature>
<dbReference type="PANTHER" id="PTHR43610:SF1">
    <property type="entry name" value="N-ACETYLTRANSFERASE DOMAIN-CONTAINING PROTEIN"/>
    <property type="match status" value="1"/>
</dbReference>
<dbReference type="InterPro" id="IPR016181">
    <property type="entry name" value="Acyl_CoA_acyltransferase"/>
</dbReference>
<evidence type="ECO:0000313" key="3">
    <source>
        <dbReference type="Proteomes" id="UP000678317"/>
    </source>
</evidence>
<accession>A0ABS3SK77</accession>
<keyword evidence="3" id="KW-1185">Reference proteome</keyword>
<dbReference type="EMBL" id="JAGFBM010000009">
    <property type="protein sequence ID" value="MBO3086072.1"/>
    <property type="molecule type" value="Genomic_DNA"/>
</dbReference>
<sequence>MLAPFTLSGRHVRLEPLSLDHVDGLAAAAAQERGSYAFTWVPDGRDETRAYVEGALEHAAGGRAVPFAVRRLSDDAIVGSTRFLDLEVFQDPAPWPPGIGVGGAPSDGNPPSVAEIGSTWYAASAQRTAVNTEAKLLLLTHAFETWGSLRVTLKTDARNAASRAAIERIGGRFEGVRRVHTVATDGGLRDTAYFSIVAAEWLAVRTGLLSRLG</sequence>
<dbReference type="Gene3D" id="3.40.630.30">
    <property type="match status" value="1"/>
</dbReference>
<dbReference type="InterPro" id="IPR000182">
    <property type="entry name" value="GNAT_dom"/>
</dbReference>
<dbReference type="Proteomes" id="UP000678317">
    <property type="component" value="Unassembled WGS sequence"/>
</dbReference>
<name>A0ABS3SK77_9CELL</name>
<gene>
    <name evidence="2" type="ORF">J4035_15625</name>
</gene>
<organism evidence="2 3">
    <name type="scientific">Cellulomonas fengjieae</name>
    <dbReference type="NCBI Taxonomy" id="2819978"/>
    <lineage>
        <taxon>Bacteria</taxon>
        <taxon>Bacillati</taxon>
        <taxon>Actinomycetota</taxon>
        <taxon>Actinomycetes</taxon>
        <taxon>Micrococcales</taxon>
        <taxon>Cellulomonadaceae</taxon>
        <taxon>Cellulomonas</taxon>
    </lineage>
</organism>
<dbReference type="PANTHER" id="PTHR43610">
    <property type="entry name" value="BLL6696 PROTEIN"/>
    <property type="match status" value="1"/>
</dbReference>
<protein>
    <submittedName>
        <fullName evidence="2">GNAT family N-acetyltransferase</fullName>
    </submittedName>
</protein>
<proteinExistence type="predicted"/>
<reference evidence="2 3" key="1">
    <citation type="submission" date="2021-03" db="EMBL/GenBank/DDBJ databases">
        <title>novel species in genus Cellulomonas.</title>
        <authorList>
            <person name="Zhang G."/>
        </authorList>
    </citation>
    <scope>NUCLEOTIDE SEQUENCE [LARGE SCALE GENOMIC DNA]</scope>
    <source>
        <strain evidence="3">zg-ZUI188</strain>
    </source>
</reference>
<evidence type="ECO:0000313" key="2">
    <source>
        <dbReference type="EMBL" id="MBO3086072.1"/>
    </source>
</evidence>
<dbReference type="Pfam" id="PF13302">
    <property type="entry name" value="Acetyltransf_3"/>
    <property type="match status" value="1"/>
</dbReference>
<dbReference type="RefSeq" id="WP_208290218.1">
    <property type="nucleotide sequence ID" value="NZ_CP074404.1"/>
</dbReference>
<comment type="caution">
    <text evidence="2">The sequence shown here is derived from an EMBL/GenBank/DDBJ whole genome shotgun (WGS) entry which is preliminary data.</text>
</comment>
<dbReference type="SUPFAM" id="SSF55729">
    <property type="entry name" value="Acyl-CoA N-acyltransferases (Nat)"/>
    <property type="match status" value="1"/>
</dbReference>
<evidence type="ECO:0000259" key="1">
    <source>
        <dbReference type="Pfam" id="PF13302"/>
    </source>
</evidence>